<dbReference type="EMBL" id="VDUY01000004">
    <property type="protein sequence ID" value="TXL65589.1"/>
    <property type="molecule type" value="Genomic_DNA"/>
</dbReference>
<dbReference type="Pfam" id="PF13384">
    <property type="entry name" value="HTH_23"/>
    <property type="match status" value="1"/>
</dbReference>
<dbReference type="Proteomes" id="UP000321548">
    <property type="component" value="Unassembled WGS sequence"/>
</dbReference>
<organism evidence="2 3">
    <name type="scientific">Zeimonas arvi</name>
    <dbReference type="NCBI Taxonomy" id="2498847"/>
    <lineage>
        <taxon>Bacteria</taxon>
        <taxon>Pseudomonadati</taxon>
        <taxon>Pseudomonadota</taxon>
        <taxon>Betaproteobacteria</taxon>
        <taxon>Burkholderiales</taxon>
        <taxon>Burkholderiaceae</taxon>
        <taxon>Zeimonas</taxon>
    </lineage>
</organism>
<sequence>MNPDSNARLTFAHRLGMARQMTEKRLTAAAVAAATGASEPTARRWLGRHRAGGEPALADVRSRRRGLRSASAYRRARSAACPPVRGYRGSPPGTATGRSRSSC</sequence>
<comment type="caution">
    <text evidence="2">The sequence shown here is derived from an EMBL/GenBank/DDBJ whole genome shotgun (WGS) entry which is preliminary data.</text>
</comment>
<dbReference type="SUPFAM" id="SSF48295">
    <property type="entry name" value="TrpR-like"/>
    <property type="match status" value="1"/>
</dbReference>
<dbReference type="InterPro" id="IPR010921">
    <property type="entry name" value="Trp_repressor/repl_initiator"/>
</dbReference>
<dbReference type="RefSeq" id="WP_147704786.1">
    <property type="nucleotide sequence ID" value="NZ_VDUY01000004.1"/>
</dbReference>
<accession>A0A5C8NWX0</accession>
<feature type="region of interest" description="Disordered" evidence="1">
    <location>
        <begin position="56"/>
        <end position="103"/>
    </location>
</feature>
<protein>
    <submittedName>
        <fullName evidence="2">Uncharacterized protein</fullName>
    </submittedName>
</protein>
<dbReference type="GO" id="GO:0043565">
    <property type="term" value="F:sequence-specific DNA binding"/>
    <property type="evidence" value="ECO:0007669"/>
    <property type="project" value="InterPro"/>
</dbReference>
<evidence type="ECO:0000313" key="3">
    <source>
        <dbReference type="Proteomes" id="UP000321548"/>
    </source>
</evidence>
<evidence type="ECO:0000256" key="1">
    <source>
        <dbReference type="SAM" id="MobiDB-lite"/>
    </source>
</evidence>
<keyword evidence="3" id="KW-1185">Reference proteome</keyword>
<name>A0A5C8NWX0_9BURK</name>
<evidence type="ECO:0000313" key="2">
    <source>
        <dbReference type="EMBL" id="TXL65589.1"/>
    </source>
</evidence>
<gene>
    <name evidence="2" type="ORF">FHP08_11035</name>
</gene>
<reference evidence="2 3" key="1">
    <citation type="submission" date="2019-06" db="EMBL/GenBank/DDBJ databases">
        <title>Quisquiliibacterium sp. nov., isolated from a maize field.</title>
        <authorList>
            <person name="Lin S.-Y."/>
            <person name="Tsai C.-F."/>
            <person name="Young C.-C."/>
        </authorList>
    </citation>
    <scope>NUCLEOTIDE SEQUENCE [LARGE SCALE GENOMIC DNA]</scope>
    <source>
        <strain evidence="2 3">CC-CFT501</strain>
    </source>
</reference>
<proteinExistence type="predicted"/>
<dbReference type="AlphaFoldDB" id="A0A5C8NWX0"/>